<organism evidence="1 2">
    <name type="scientific">Azospirillum doebereinerae</name>
    <dbReference type="NCBI Taxonomy" id="92933"/>
    <lineage>
        <taxon>Bacteria</taxon>
        <taxon>Pseudomonadati</taxon>
        <taxon>Pseudomonadota</taxon>
        <taxon>Alphaproteobacteria</taxon>
        <taxon>Rhodospirillales</taxon>
        <taxon>Azospirillaceae</taxon>
        <taxon>Azospirillum</taxon>
    </lineage>
</organism>
<gene>
    <name evidence="1" type="ORF">EJ913_03400</name>
</gene>
<accession>A0A3S0V850</accession>
<dbReference type="EMBL" id="RZIJ01000002">
    <property type="protein sequence ID" value="RUQ74929.1"/>
    <property type="molecule type" value="Genomic_DNA"/>
</dbReference>
<name>A0A3S0V850_9PROT</name>
<keyword evidence="2" id="KW-1185">Reference proteome</keyword>
<reference evidence="1 2" key="1">
    <citation type="submission" date="2018-12" db="EMBL/GenBank/DDBJ databases">
        <authorList>
            <person name="Yang Y."/>
        </authorList>
    </citation>
    <scope>NUCLEOTIDE SEQUENCE [LARGE SCALE GENOMIC DNA]</scope>
    <source>
        <strain evidence="1 2">GSF71</strain>
    </source>
</reference>
<dbReference type="RefSeq" id="WP_126994811.1">
    <property type="nucleotide sequence ID" value="NZ_JBNPXW010000002.1"/>
</dbReference>
<comment type="caution">
    <text evidence="1">The sequence shown here is derived from an EMBL/GenBank/DDBJ whole genome shotgun (WGS) entry which is preliminary data.</text>
</comment>
<dbReference type="OrthoDB" id="7877312at2"/>
<proteinExistence type="predicted"/>
<evidence type="ECO:0000313" key="2">
    <source>
        <dbReference type="Proteomes" id="UP000280346"/>
    </source>
</evidence>
<evidence type="ECO:0000313" key="1">
    <source>
        <dbReference type="EMBL" id="RUQ74929.1"/>
    </source>
</evidence>
<sequence length="212" mass="22719">MFKIDLAGLTVLGWFASLPPDVAELPLSRLADLGDGTGFWPMDRQVVGFDPRTHRLAEPVPQPDALRRVVVVRPTPVPLPAEEVAAEEVAELKRRQAEAIAVVNQDAGKARARFITVAIGQEGTYIEKDREARAFQADPAPDPASYPYLSAEAEHTGQTITTIAALIVGTAAAWTPVNAQIEGLRQGALKTIRDASTPAAVATVFPIDWPAP</sequence>
<dbReference type="Proteomes" id="UP000280346">
    <property type="component" value="Unassembled WGS sequence"/>
</dbReference>
<dbReference type="AlphaFoldDB" id="A0A3S0V850"/>
<protein>
    <submittedName>
        <fullName evidence="1">Uncharacterized protein</fullName>
    </submittedName>
</protein>